<keyword evidence="1" id="KW-0812">Transmembrane</keyword>
<dbReference type="WBParaSite" id="SMUV_0000895501-mRNA-1">
    <property type="protein sequence ID" value="SMUV_0000895501-mRNA-1"/>
    <property type="gene ID" value="SMUV_0000895501"/>
</dbReference>
<name>A0A0N5AVN1_9BILA</name>
<evidence type="ECO:0000313" key="2">
    <source>
        <dbReference type="Proteomes" id="UP000046393"/>
    </source>
</evidence>
<reference evidence="3" key="1">
    <citation type="submission" date="2017-02" db="UniProtKB">
        <authorList>
            <consortium name="WormBaseParasite"/>
        </authorList>
    </citation>
    <scope>IDENTIFICATION</scope>
</reference>
<feature type="transmembrane region" description="Helical" evidence="1">
    <location>
        <begin position="93"/>
        <end position="112"/>
    </location>
</feature>
<evidence type="ECO:0000256" key="1">
    <source>
        <dbReference type="SAM" id="Phobius"/>
    </source>
</evidence>
<keyword evidence="1" id="KW-0472">Membrane</keyword>
<organism evidence="2 3">
    <name type="scientific">Syphacia muris</name>
    <dbReference type="NCBI Taxonomy" id="451379"/>
    <lineage>
        <taxon>Eukaryota</taxon>
        <taxon>Metazoa</taxon>
        <taxon>Ecdysozoa</taxon>
        <taxon>Nematoda</taxon>
        <taxon>Chromadorea</taxon>
        <taxon>Rhabditida</taxon>
        <taxon>Spirurina</taxon>
        <taxon>Oxyuridomorpha</taxon>
        <taxon>Oxyuroidea</taxon>
        <taxon>Oxyuridae</taxon>
        <taxon>Syphacia</taxon>
    </lineage>
</organism>
<protein>
    <submittedName>
        <fullName evidence="3">Interferon-induced transmembrane protein</fullName>
    </submittedName>
</protein>
<sequence>MEETKKNMQIYNPHIPTQQQYFQQQQSPYYYFYQMQFQKSNPEAFLPSVNMMPPFWNLPTASSSEIAPYQFPTVVIPFYNTHYPTDFCPFSLFYFKICLTFIFLLPVLNKSYYLSLLQVKKKAEKKASTCSHIFCGGIAQLLWIIVGIVIAGMTAALILALMLI</sequence>
<feature type="transmembrane region" description="Helical" evidence="1">
    <location>
        <begin position="133"/>
        <end position="163"/>
    </location>
</feature>
<evidence type="ECO:0000313" key="3">
    <source>
        <dbReference type="WBParaSite" id="SMUV_0000895501-mRNA-1"/>
    </source>
</evidence>
<dbReference type="Proteomes" id="UP000046393">
    <property type="component" value="Unplaced"/>
</dbReference>
<keyword evidence="1" id="KW-1133">Transmembrane helix</keyword>
<keyword evidence="2" id="KW-1185">Reference proteome</keyword>
<dbReference type="AlphaFoldDB" id="A0A0N5AVN1"/>
<proteinExistence type="predicted"/>
<accession>A0A0N5AVN1</accession>